<evidence type="ECO:0000313" key="9">
    <source>
        <dbReference type="Proteomes" id="UP000396862"/>
    </source>
</evidence>
<gene>
    <name evidence="7" type="ORF">CLV93_104154</name>
    <name evidence="6" type="ORF">JCM18694_21390</name>
</gene>
<dbReference type="OrthoDB" id="9806267at2"/>
<proteinExistence type="predicted"/>
<dbReference type="SUPFAM" id="SSF53187">
    <property type="entry name" value="Zn-dependent exopeptidases"/>
    <property type="match status" value="1"/>
</dbReference>
<dbReference type="GO" id="GO:0030288">
    <property type="term" value="C:outer membrane-bounded periplasmic space"/>
    <property type="evidence" value="ECO:0007669"/>
    <property type="project" value="TreeGrafter"/>
</dbReference>
<protein>
    <recommendedName>
        <fullName evidence="2">N-acetylmuramoyl-L-alanine amidase</fullName>
        <ecNumber evidence="2">3.5.1.28</ecNumber>
    </recommendedName>
</protein>
<evidence type="ECO:0000256" key="4">
    <source>
        <dbReference type="SAM" id="SignalP"/>
    </source>
</evidence>
<dbReference type="AlphaFoldDB" id="A0A2P8CE14"/>
<dbReference type="InterPro" id="IPR050695">
    <property type="entry name" value="N-acetylmuramoyl_amidase_3"/>
</dbReference>
<evidence type="ECO:0000313" key="7">
    <source>
        <dbReference type="EMBL" id="PSK83224.1"/>
    </source>
</evidence>
<dbReference type="CDD" id="cd02696">
    <property type="entry name" value="MurNAc-LAA"/>
    <property type="match status" value="1"/>
</dbReference>
<feature type="chain" id="PRO_5015104227" description="N-acetylmuramoyl-L-alanine amidase" evidence="4">
    <location>
        <begin position="36"/>
        <end position="399"/>
    </location>
</feature>
<keyword evidence="9" id="KW-1185">Reference proteome</keyword>
<dbReference type="RefSeq" id="WP_106542027.1">
    <property type="nucleotide sequence ID" value="NZ_BLAU01000001.1"/>
</dbReference>
<dbReference type="SMART" id="SM00646">
    <property type="entry name" value="Ami_3"/>
    <property type="match status" value="1"/>
</dbReference>
<dbReference type="InterPro" id="IPR002508">
    <property type="entry name" value="MurNAc-LAA_cat"/>
</dbReference>
<name>A0A2P8CE14_9BACT</name>
<reference evidence="6 9" key="2">
    <citation type="submission" date="2019-10" db="EMBL/GenBank/DDBJ databases">
        <title>Prolixibacter strains distinguished by the presence of nitrate reductase genes were adept at nitrate-dependent anaerobic corrosion of metallic iron and carbon steel.</title>
        <authorList>
            <person name="Iino T."/>
            <person name="Shono N."/>
            <person name="Ito K."/>
            <person name="Nakamura R."/>
            <person name="Sueoka K."/>
            <person name="Harayama S."/>
            <person name="Ohkuma M."/>
        </authorList>
    </citation>
    <scope>NUCLEOTIDE SEQUENCE [LARGE SCALE GENOMIC DNA]</scope>
    <source>
        <strain evidence="6 9">MIC1-1</strain>
    </source>
</reference>
<evidence type="ECO:0000313" key="8">
    <source>
        <dbReference type="Proteomes" id="UP000240621"/>
    </source>
</evidence>
<evidence type="ECO:0000259" key="5">
    <source>
        <dbReference type="SMART" id="SM00646"/>
    </source>
</evidence>
<dbReference type="EMBL" id="BLAU01000001">
    <property type="protein sequence ID" value="GET21893.1"/>
    <property type="molecule type" value="Genomic_DNA"/>
</dbReference>
<accession>A0A2P8CE14</accession>
<sequence>MYIINSLYLNKIKDLKKIVLLILGMAALFPEPAFSQPGNDPNYKLKTVVLDAGHGGRDPGAMVGKKMEKDIALGIILKLGHYIEKYMPDVKVVYTRDSDFFVPLYKRAEIANKIKADLFISVHANICGTPSIHGTETYALGLHRTEDNLEVAKKENSVILLEKDHTTRYEGFDPNSSESYIMFELVQNEFLDQSLMFASDVEDQFRTRAGRRDRGVRQAGFLVLRETSMPSVLIETGYMSNKKELNYLESDNGRAIIASAIFRAFRKYKETIEARSKYHTQLVENKKEEVKPAIDSLAVSKRDTVDLFKGVVFAIQIAASKRELKLEPENFKGVKYLYRIKTDNIYKYLTSASTSEDDVQNQLKEIQKKYPDAYVVAYENGHPVSMQKARRKVAAEASK</sequence>
<evidence type="ECO:0000256" key="2">
    <source>
        <dbReference type="ARBA" id="ARBA00011901"/>
    </source>
</evidence>
<feature type="domain" description="MurNAc-LAA" evidence="5">
    <location>
        <begin position="108"/>
        <end position="266"/>
    </location>
</feature>
<keyword evidence="4" id="KW-0732">Signal</keyword>
<dbReference type="EMBL" id="PYGC01000004">
    <property type="protein sequence ID" value="PSK83224.1"/>
    <property type="molecule type" value="Genomic_DNA"/>
</dbReference>
<dbReference type="GO" id="GO:0009253">
    <property type="term" value="P:peptidoglycan catabolic process"/>
    <property type="evidence" value="ECO:0007669"/>
    <property type="project" value="InterPro"/>
</dbReference>
<dbReference type="Pfam" id="PF01520">
    <property type="entry name" value="Amidase_3"/>
    <property type="match status" value="1"/>
</dbReference>
<organism evidence="7 8">
    <name type="scientific">Prolixibacter denitrificans</name>
    <dbReference type="NCBI Taxonomy" id="1541063"/>
    <lineage>
        <taxon>Bacteria</taxon>
        <taxon>Pseudomonadati</taxon>
        <taxon>Bacteroidota</taxon>
        <taxon>Bacteroidia</taxon>
        <taxon>Marinilabiliales</taxon>
        <taxon>Prolixibacteraceae</taxon>
        <taxon>Prolixibacter</taxon>
    </lineage>
</organism>
<dbReference type="Proteomes" id="UP000396862">
    <property type="component" value="Unassembled WGS sequence"/>
</dbReference>
<reference evidence="7 8" key="1">
    <citation type="submission" date="2018-03" db="EMBL/GenBank/DDBJ databases">
        <title>Genomic Encyclopedia of Archaeal and Bacterial Type Strains, Phase II (KMG-II): from individual species to whole genera.</title>
        <authorList>
            <person name="Goeker M."/>
        </authorList>
    </citation>
    <scope>NUCLEOTIDE SEQUENCE [LARGE SCALE GENOMIC DNA]</scope>
    <source>
        <strain evidence="7 8">DSM 27267</strain>
    </source>
</reference>
<comment type="caution">
    <text evidence="7">The sequence shown here is derived from an EMBL/GenBank/DDBJ whole genome shotgun (WGS) entry which is preliminary data.</text>
</comment>
<comment type="catalytic activity">
    <reaction evidence="1">
        <text>Hydrolyzes the link between N-acetylmuramoyl residues and L-amino acid residues in certain cell-wall glycopeptides.</text>
        <dbReference type="EC" id="3.5.1.28"/>
    </reaction>
</comment>
<dbReference type="FunFam" id="3.40.630.40:FF:000005">
    <property type="entry name" value="N-acetylmuramoyl-L-alanine amidase (AmiA)"/>
    <property type="match status" value="1"/>
</dbReference>
<keyword evidence="3" id="KW-0378">Hydrolase</keyword>
<dbReference type="PANTHER" id="PTHR30404:SF0">
    <property type="entry name" value="N-ACETYLMURAMOYL-L-ALANINE AMIDASE AMIC"/>
    <property type="match status" value="1"/>
</dbReference>
<dbReference type="Gene3D" id="3.40.630.40">
    <property type="entry name" value="Zn-dependent exopeptidases"/>
    <property type="match status" value="1"/>
</dbReference>
<dbReference type="Proteomes" id="UP000240621">
    <property type="component" value="Unassembled WGS sequence"/>
</dbReference>
<dbReference type="PANTHER" id="PTHR30404">
    <property type="entry name" value="N-ACETYLMURAMOYL-L-ALANINE AMIDASE"/>
    <property type="match status" value="1"/>
</dbReference>
<evidence type="ECO:0000256" key="3">
    <source>
        <dbReference type="ARBA" id="ARBA00022801"/>
    </source>
</evidence>
<evidence type="ECO:0000313" key="6">
    <source>
        <dbReference type="EMBL" id="GET21893.1"/>
    </source>
</evidence>
<dbReference type="EC" id="3.5.1.28" evidence="2"/>
<dbReference type="GO" id="GO:0008745">
    <property type="term" value="F:N-acetylmuramoyl-L-alanine amidase activity"/>
    <property type="evidence" value="ECO:0007669"/>
    <property type="project" value="UniProtKB-EC"/>
</dbReference>
<feature type="signal peptide" evidence="4">
    <location>
        <begin position="1"/>
        <end position="35"/>
    </location>
</feature>
<evidence type="ECO:0000256" key="1">
    <source>
        <dbReference type="ARBA" id="ARBA00001561"/>
    </source>
</evidence>